<comment type="caution">
    <text evidence="1">The sequence shown here is derived from an EMBL/GenBank/DDBJ whole genome shotgun (WGS) entry which is preliminary data.</text>
</comment>
<evidence type="ECO:0000313" key="2">
    <source>
        <dbReference type="Proteomes" id="UP000663848"/>
    </source>
</evidence>
<dbReference type="Proteomes" id="UP000663848">
    <property type="component" value="Unassembled WGS sequence"/>
</dbReference>
<dbReference type="AlphaFoldDB" id="A0A821SVN3"/>
<sequence length="182" mass="20452">MKHLVFDNISGYLQDFTVHSIRNVETLKRTSHLHGDHLDTSYVIFVYAISSKLNRKSKAALNLFQCQNVTTTTTTTSNQTSCTFPCTCAGIASYTLWQAYSTYSMYMIIDTTNCNFNQAPLYFTSMAGLGSQYGLTSYGAIYSASSTSFTIYSQNLFNWTASTLLNMAATNAWNVNWFGLYY</sequence>
<proteinExistence type="predicted"/>
<protein>
    <submittedName>
        <fullName evidence="1">Uncharacterized protein</fullName>
    </submittedName>
</protein>
<reference evidence="1" key="1">
    <citation type="submission" date="2021-02" db="EMBL/GenBank/DDBJ databases">
        <authorList>
            <person name="Nowell W R."/>
        </authorList>
    </citation>
    <scope>NUCLEOTIDE SEQUENCE</scope>
</reference>
<name>A0A821SVN3_9BILA</name>
<gene>
    <name evidence="1" type="ORF">QYT958_LOCUS28223</name>
</gene>
<evidence type="ECO:0000313" key="1">
    <source>
        <dbReference type="EMBL" id="CAF4865102.1"/>
    </source>
</evidence>
<organism evidence="1 2">
    <name type="scientific">Rotaria socialis</name>
    <dbReference type="NCBI Taxonomy" id="392032"/>
    <lineage>
        <taxon>Eukaryota</taxon>
        <taxon>Metazoa</taxon>
        <taxon>Spiralia</taxon>
        <taxon>Gnathifera</taxon>
        <taxon>Rotifera</taxon>
        <taxon>Eurotatoria</taxon>
        <taxon>Bdelloidea</taxon>
        <taxon>Philodinida</taxon>
        <taxon>Philodinidae</taxon>
        <taxon>Rotaria</taxon>
    </lineage>
</organism>
<accession>A0A821SVN3</accession>
<dbReference type="EMBL" id="CAJOBR010007550">
    <property type="protein sequence ID" value="CAF4865102.1"/>
    <property type="molecule type" value="Genomic_DNA"/>
</dbReference>